<comment type="caution">
    <text evidence="1">The sequence shown here is derived from an EMBL/GenBank/DDBJ whole genome shotgun (WGS) entry which is preliminary data.</text>
</comment>
<reference evidence="1" key="2">
    <citation type="journal article" date="2021" name="PeerJ">
        <title>Extensive microbial diversity within the chicken gut microbiome revealed by metagenomics and culture.</title>
        <authorList>
            <person name="Gilroy R."/>
            <person name="Ravi A."/>
            <person name="Getino M."/>
            <person name="Pursley I."/>
            <person name="Horton D.L."/>
            <person name="Alikhan N.F."/>
            <person name="Baker D."/>
            <person name="Gharbi K."/>
            <person name="Hall N."/>
            <person name="Watson M."/>
            <person name="Adriaenssens E.M."/>
            <person name="Foster-Nyarko E."/>
            <person name="Jarju S."/>
            <person name="Secka A."/>
            <person name="Antonio M."/>
            <person name="Oren A."/>
            <person name="Chaudhuri R.R."/>
            <person name="La Ragione R."/>
            <person name="Hildebrand F."/>
            <person name="Pallen M.J."/>
        </authorList>
    </citation>
    <scope>NUCLEOTIDE SEQUENCE</scope>
    <source>
        <strain evidence="1">CHK178-757</strain>
    </source>
</reference>
<dbReference type="EMBL" id="DVIT01000048">
    <property type="protein sequence ID" value="HIS48237.1"/>
    <property type="molecule type" value="Genomic_DNA"/>
</dbReference>
<gene>
    <name evidence="1" type="ORF">IAB46_11920</name>
</gene>
<organism evidence="1 2">
    <name type="scientific">Candidatus Scybalocola faecigallinarum</name>
    <dbReference type="NCBI Taxonomy" id="2840941"/>
    <lineage>
        <taxon>Bacteria</taxon>
        <taxon>Bacillati</taxon>
        <taxon>Bacillota</taxon>
        <taxon>Clostridia</taxon>
        <taxon>Lachnospirales</taxon>
        <taxon>Lachnospiraceae</taxon>
        <taxon>Lachnospiraceae incertae sedis</taxon>
        <taxon>Candidatus Scybalocola (ex Gilroy et al. 2021)</taxon>
    </lineage>
</organism>
<sequence>MIYTVTKIEEDLDYGCEERGENTPVMAVVTLTSPDGGIRQCKMPDQLLYDRDISRGDKVIFDEEQFLRKPLGKNWTETCGGKKSGGNVGVLSRDSQKTIIGCDSCDMRITLDIQ</sequence>
<dbReference type="Proteomes" id="UP000823927">
    <property type="component" value="Unassembled WGS sequence"/>
</dbReference>
<evidence type="ECO:0000313" key="1">
    <source>
        <dbReference type="EMBL" id="HIS48237.1"/>
    </source>
</evidence>
<evidence type="ECO:0000313" key="2">
    <source>
        <dbReference type="Proteomes" id="UP000823927"/>
    </source>
</evidence>
<protein>
    <submittedName>
        <fullName evidence="1">Uncharacterized protein</fullName>
    </submittedName>
</protein>
<accession>A0A9D1JRH0</accession>
<dbReference type="AlphaFoldDB" id="A0A9D1JRH0"/>
<proteinExistence type="predicted"/>
<reference evidence="1" key="1">
    <citation type="submission" date="2020-10" db="EMBL/GenBank/DDBJ databases">
        <authorList>
            <person name="Gilroy R."/>
        </authorList>
    </citation>
    <scope>NUCLEOTIDE SEQUENCE</scope>
    <source>
        <strain evidence="1">CHK178-757</strain>
    </source>
</reference>
<name>A0A9D1JRH0_9FIRM</name>